<protein>
    <submittedName>
        <fullName evidence="3">3-oxoacyl-[acyl-carrier protein] reductase</fullName>
        <ecNumber evidence="3">1.1.1.100</ecNumber>
    </submittedName>
</protein>
<keyword evidence="2 3" id="KW-0560">Oxidoreductase</keyword>
<dbReference type="PANTHER" id="PTHR42760:SF115">
    <property type="entry name" value="3-OXOACYL-[ACYL-CARRIER-PROTEIN] REDUCTASE FABG"/>
    <property type="match status" value="1"/>
</dbReference>
<dbReference type="InterPro" id="IPR020904">
    <property type="entry name" value="Sc_DH/Rdtase_CS"/>
</dbReference>
<dbReference type="FunFam" id="3.40.50.720:FF:000240">
    <property type="entry name" value="SDR family oxidoreductase"/>
    <property type="match status" value="1"/>
</dbReference>
<dbReference type="Pfam" id="PF13561">
    <property type="entry name" value="adh_short_C2"/>
    <property type="match status" value="1"/>
</dbReference>
<dbReference type="GO" id="GO:0004316">
    <property type="term" value="F:3-oxoacyl-[acyl-carrier-protein] reductase (NADPH) activity"/>
    <property type="evidence" value="ECO:0007669"/>
    <property type="project" value="UniProtKB-EC"/>
</dbReference>
<dbReference type="PANTHER" id="PTHR42760">
    <property type="entry name" value="SHORT-CHAIN DEHYDROGENASES/REDUCTASES FAMILY MEMBER"/>
    <property type="match status" value="1"/>
</dbReference>
<proteinExistence type="inferred from homology"/>
<evidence type="ECO:0000313" key="3">
    <source>
        <dbReference type="EMBL" id="CAA9398945.1"/>
    </source>
</evidence>
<dbReference type="InterPro" id="IPR002347">
    <property type="entry name" value="SDR_fam"/>
</dbReference>
<dbReference type="SUPFAM" id="SSF51735">
    <property type="entry name" value="NAD(P)-binding Rossmann-fold domains"/>
    <property type="match status" value="1"/>
</dbReference>
<dbReference type="PRINTS" id="PR00080">
    <property type="entry name" value="SDRFAMILY"/>
</dbReference>
<organism evidence="3">
    <name type="scientific">uncultured Rubrobacteraceae bacterium</name>
    <dbReference type="NCBI Taxonomy" id="349277"/>
    <lineage>
        <taxon>Bacteria</taxon>
        <taxon>Bacillati</taxon>
        <taxon>Actinomycetota</taxon>
        <taxon>Rubrobacteria</taxon>
        <taxon>Rubrobacterales</taxon>
        <taxon>Rubrobacteraceae</taxon>
        <taxon>environmental samples</taxon>
    </lineage>
</organism>
<sequence>MAHNGFSLEERVAVVTGGGQSLGLEISRVLRAAGAEIVVAEINDETGPDAAEELGGTFVKTDVTDPESVREMVRTVVEEHDRIDVLVNNAGVVHNIPSEEVPDEEWRKVMSVNLDGVFWCCREVGKAMLERGAGSIVNVASMSGMVSNHPQPQAAYNASKAGVITLTKSLAGEWASRGIRVNCVSPGYIRTPLTELGMSKSEWAEVWLSSTPMGRLAEPHEIAPAVLFLASDAATYATGTNLVVDGGYTSW</sequence>
<dbReference type="EC" id="1.1.1.100" evidence="3"/>
<dbReference type="GO" id="GO:0005975">
    <property type="term" value="P:carbohydrate metabolic process"/>
    <property type="evidence" value="ECO:0007669"/>
    <property type="project" value="UniProtKB-ARBA"/>
</dbReference>
<name>A0A6J4NYB6_9ACTN</name>
<dbReference type="PROSITE" id="PS00061">
    <property type="entry name" value="ADH_SHORT"/>
    <property type="match status" value="1"/>
</dbReference>
<dbReference type="PRINTS" id="PR00081">
    <property type="entry name" value="GDHRDH"/>
</dbReference>
<dbReference type="EMBL" id="CADCVA010000008">
    <property type="protein sequence ID" value="CAA9398945.1"/>
    <property type="molecule type" value="Genomic_DNA"/>
</dbReference>
<dbReference type="NCBIfam" id="NF005559">
    <property type="entry name" value="PRK07231.1"/>
    <property type="match status" value="1"/>
</dbReference>
<reference evidence="3" key="1">
    <citation type="submission" date="2020-02" db="EMBL/GenBank/DDBJ databases">
        <authorList>
            <person name="Meier V. D."/>
        </authorList>
    </citation>
    <scope>NUCLEOTIDE SEQUENCE</scope>
    <source>
        <strain evidence="3">AVDCRST_MAG82</strain>
    </source>
</reference>
<accession>A0A6J4NYB6</accession>
<comment type="similarity">
    <text evidence="1">Belongs to the short-chain dehydrogenases/reductases (SDR) family.</text>
</comment>
<evidence type="ECO:0000256" key="2">
    <source>
        <dbReference type="ARBA" id="ARBA00023002"/>
    </source>
</evidence>
<gene>
    <name evidence="3" type="ORF">AVDCRST_MAG82-85</name>
</gene>
<dbReference type="AlphaFoldDB" id="A0A6J4NYB6"/>
<evidence type="ECO:0000256" key="1">
    <source>
        <dbReference type="ARBA" id="ARBA00006484"/>
    </source>
</evidence>
<dbReference type="Gene3D" id="3.40.50.720">
    <property type="entry name" value="NAD(P)-binding Rossmann-like Domain"/>
    <property type="match status" value="1"/>
</dbReference>
<dbReference type="InterPro" id="IPR036291">
    <property type="entry name" value="NAD(P)-bd_dom_sf"/>
</dbReference>